<evidence type="ECO:0000313" key="1">
    <source>
        <dbReference type="EMBL" id="CAG8585991.1"/>
    </source>
</evidence>
<comment type="caution">
    <text evidence="1">The sequence shown here is derived from an EMBL/GenBank/DDBJ whole genome shotgun (WGS) entry which is preliminary data.</text>
</comment>
<accession>A0A9N9C052</accession>
<proteinExistence type="predicted"/>
<evidence type="ECO:0000313" key="2">
    <source>
        <dbReference type="Proteomes" id="UP000789342"/>
    </source>
</evidence>
<keyword evidence="2" id="KW-1185">Reference proteome</keyword>
<dbReference type="AlphaFoldDB" id="A0A9N9C052"/>
<dbReference type="EMBL" id="CAJVPV010005168">
    <property type="protein sequence ID" value="CAG8585991.1"/>
    <property type="molecule type" value="Genomic_DNA"/>
</dbReference>
<reference evidence="1" key="1">
    <citation type="submission" date="2021-06" db="EMBL/GenBank/DDBJ databases">
        <authorList>
            <person name="Kallberg Y."/>
            <person name="Tangrot J."/>
            <person name="Rosling A."/>
        </authorList>
    </citation>
    <scope>NUCLEOTIDE SEQUENCE</scope>
    <source>
        <strain evidence="1">CL551</strain>
    </source>
</reference>
<protein>
    <submittedName>
        <fullName evidence="1">18671_t:CDS:1</fullName>
    </submittedName>
</protein>
<sequence length="155" mass="18153">MPCFVCIHEFGDQTIYLVKVNFKLKIIFNVKVRKGDVELRLWIIPKEREQEREGCVRVEADEGWSPENQSSSPRIYPTVSDLGVRLVQREEPLTSRGYYWEEMLRVEAEKIEVCRKQEKNGMNGSKYINGGCLGINRRLTIINYREPSGNDERVR</sequence>
<organism evidence="1 2">
    <name type="scientific">Acaulospora morrowiae</name>
    <dbReference type="NCBI Taxonomy" id="94023"/>
    <lineage>
        <taxon>Eukaryota</taxon>
        <taxon>Fungi</taxon>
        <taxon>Fungi incertae sedis</taxon>
        <taxon>Mucoromycota</taxon>
        <taxon>Glomeromycotina</taxon>
        <taxon>Glomeromycetes</taxon>
        <taxon>Diversisporales</taxon>
        <taxon>Acaulosporaceae</taxon>
        <taxon>Acaulospora</taxon>
    </lineage>
</organism>
<name>A0A9N9C052_9GLOM</name>
<dbReference type="Proteomes" id="UP000789342">
    <property type="component" value="Unassembled WGS sequence"/>
</dbReference>
<gene>
    <name evidence="1" type="ORF">AMORRO_LOCUS7129</name>
</gene>